<evidence type="ECO:0000313" key="2">
    <source>
        <dbReference type="EMBL" id="CAB9512156.1"/>
    </source>
</evidence>
<dbReference type="AlphaFoldDB" id="A0A9N8HFF3"/>
<accession>A0A9N8HFF3</accession>
<feature type="chain" id="PRO_5040235060" evidence="1">
    <location>
        <begin position="26"/>
        <end position="220"/>
    </location>
</feature>
<gene>
    <name evidence="2" type="ORF">SEMRO_521_G159430.1</name>
</gene>
<proteinExistence type="predicted"/>
<keyword evidence="3" id="KW-1185">Reference proteome</keyword>
<comment type="caution">
    <text evidence="2">The sequence shown here is derived from an EMBL/GenBank/DDBJ whole genome shotgun (WGS) entry which is preliminary data.</text>
</comment>
<dbReference type="EMBL" id="CAICTM010000520">
    <property type="protein sequence ID" value="CAB9512156.1"/>
    <property type="molecule type" value="Genomic_DNA"/>
</dbReference>
<protein>
    <submittedName>
        <fullName evidence="2">Uncharacterized protein</fullName>
    </submittedName>
</protein>
<name>A0A9N8HFF3_9STRA</name>
<feature type="signal peptide" evidence="1">
    <location>
        <begin position="1"/>
        <end position="25"/>
    </location>
</feature>
<evidence type="ECO:0000256" key="1">
    <source>
        <dbReference type="SAM" id="SignalP"/>
    </source>
</evidence>
<dbReference type="OrthoDB" id="42321at2759"/>
<keyword evidence="1" id="KW-0732">Signal</keyword>
<evidence type="ECO:0000313" key="3">
    <source>
        <dbReference type="Proteomes" id="UP001153069"/>
    </source>
</evidence>
<organism evidence="2 3">
    <name type="scientific">Seminavis robusta</name>
    <dbReference type="NCBI Taxonomy" id="568900"/>
    <lineage>
        <taxon>Eukaryota</taxon>
        <taxon>Sar</taxon>
        <taxon>Stramenopiles</taxon>
        <taxon>Ochrophyta</taxon>
        <taxon>Bacillariophyta</taxon>
        <taxon>Bacillariophyceae</taxon>
        <taxon>Bacillariophycidae</taxon>
        <taxon>Naviculales</taxon>
        <taxon>Naviculaceae</taxon>
        <taxon>Seminavis</taxon>
    </lineage>
</organism>
<reference evidence="2" key="1">
    <citation type="submission" date="2020-06" db="EMBL/GenBank/DDBJ databases">
        <authorList>
            <consortium name="Plant Systems Biology data submission"/>
        </authorList>
    </citation>
    <scope>NUCLEOTIDE SEQUENCE</scope>
    <source>
        <strain evidence="2">D6</strain>
    </source>
</reference>
<sequence>MPPLSMGFLRRCLGLSLLFFTATEAFVTVPSHRHCSGKGLAEQPPAVPSSALQMGGFFDGIQNFFSEYGSGDNHDSNNNGNSEDDYATENRVVTIPVRAIKPGGLRLFLMFYLMGMQNTPHRNAWKADQPSREDYVIDFYFHDRTAMLTIELQEDEITIDRIGSVPSTAYSMQETVIVEGLLDELHQCAFDESIDEENRLLQLSEPKDAIEQARTALSFG</sequence>
<dbReference type="Proteomes" id="UP001153069">
    <property type="component" value="Unassembled WGS sequence"/>
</dbReference>